<protein>
    <submittedName>
        <fullName evidence="1">Uncharacterized protein</fullName>
    </submittedName>
</protein>
<accession>A0A8S3UB69</accession>
<evidence type="ECO:0000313" key="1">
    <source>
        <dbReference type="EMBL" id="CAG2241216.1"/>
    </source>
</evidence>
<keyword evidence="2" id="KW-1185">Reference proteome</keyword>
<evidence type="ECO:0000313" key="2">
    <source>
        <dbReference type="Proteomes" id="UP000683360"/>
    </source>
</evidence>
<comment type="caution">
    <text evidence="1">The sequence shown here is derived from an EMBL/GenBank/DDBJ whole genome shotgun (WGS) entry which is preliminary data.</text>
</comment>
<dbReference type="EMBL" id="CAJPWZ010002580">
    <property type="protein sequence ID" value="CAG2241216.1"/>
    <property type="molecule type" value="Genomic_DNA"/>
</dbReference>
<proteinExistence type="predicted"/>
<dbReference type="Proteomes" id="UP000683360">
    <property type="component" value="Unassembled WGS sequence"/>
</dbReference>
<reference evidence="1" key="1">
    <citation type="submission" date="2021-03" db="EMBL/GenBank/DDBJ databases">
        <authorList>
            <person name="Bekaert M."/>
        </authorList>
    </citation>
    <scope>NUCLEOTIDE SEQUENCE</scope>
</reference>
<dbReference type="AlphaFoldDB" id="A0A8S3UB69"/>
<gene>
    <name evidence="1" type="ORF">MEDL_53423</name>
</gene>
<sequence length="313" mass="34039">MCGDGIKNYQESLATQTGISGYSRGSRPSAPTLLSQSVAIHGEVDPRHPPYFHSQCYSRGSRHKLSQSVAIHGEVDPTVRGYSRGSRPSAPTLLSQSVAIHGEADPRHPPYFHSPWLFTGKQTSAPTLLSQSVAIHGEVDPRHPPYFHSPWLFTGKSTLGPSAPTLGTSFTVRGYSRGSRPSAPTLLSQSVAIHGEADPRHPPYFHSPWLFTGSRPSAPTLLSQSVAIHGEADPRHPAYFHSPWLFTGKQTLGTHPTFTVRGYSRGSRPSAPTLLSQSVAIHGEADPRHPPYFHSPWLFTGKQTSIQTSVYCG</sequence>
<name>A0A8S3UB69_MYTED</name>
<organism evidence="1 2">
    <name type="scientific">Mytilus edulis</name>
    <name type="common">Blue mussel</name>
    <dbReference type="NCBI Taxonomy" id="6550"/>
    <lineage>
        <taxon>Eukaryota</taxon>
        <taxon>Metazoa</taxon>
        <taxon>Spiralia</taxon>
        <taxon>Lophotrochozoa</taxon>
        <taxon>Mollusca</taxon>
        <taxon>Bivalvia</taxon>
        <taxon>Autobranchia</taxon>
        <taxon>Pteriomorphia</taxon>
        <taxon>Mytilida</taxon>
        <taxon>Mytiloidea</taxon>
        <taxon>Mytilidae</taxon>
        <taxon>Mytilinae</taxon>
        <taxon>Mytilus</taxon>
    </lineage>
</organism>